<evidence type="ECO:0000313" key="5">
    <source>
        <dbReference type="EMBL" id="KRH06379.1"/>
    </source>
</evidence>
<dbReference type="EnsemblPlants" id="KRH06379">
    <property type="protein sequence ID" value="KRH06379"/>
    <property type="gene ID" value="GLYMA_16G019100"/>
</dbReference>
<name>A0A0R0FUL7_SOYBN</name>
<keyword evidence="3" id="KW-0732">Signal</keyword>
<dbReference type="Gramene" id="KRH06379">
    <property type="protein sequence ID" value="KRH06379"/>
    <property type="gene ID" value="GLYMA_16G019100"/>
</dbReference>
<dbReference type="Pfam" id="PF17766">
    <property type="entry name" value="fn3_6"/>
    <property type="match status" value="1"/>
</dbReference>
<evidence type="ECO:0000256" key="3">
    <source>
        <dbReference type="ARBA" id="ARBA00022729"/>
    </source>
</evidence>
<reference evidence="5" key="3">
    <citation type="submission" date="2018-07" db="EMBL/GenBank/DDBJ databases">
        <title>WGS assembly of Glycine max.</title>
        <authorList>
            <person name="Schmutz J."/>
            <person name="Cannon S."/>
            <person name="Schlueter J."/>
            <person name="Ma J."/>
            <person name="Mitros T."/>
            <person name="Nelson W."/>
            <person name="Hyten D."/>
            <person name="Song Q."/>
            <person name="Thelen J."/>
            <person name="Cheng J."/>
            <person name="Xu D."/>
            <person name="Hellsten U."/>
            <person name="May G."/>
            <person name="Yu Y."/>
            <person name="Sakurai T."/>
            <person name="Umezawa T."/>
            <person name="Bhattacharyya M."/>
            <person name="Sandhu D."/>
            <person name="Valliyodan B."/>
            <person name="Lindquist E."/>
            <person name="Peto M."/>
            <person name="Grant D."/>
            <person name="Shu S."/>
            <person name="Goodstein D."/>
            <person name="Barry K."/>
            <person name="Futrell-Griggs M."/>
            <person name="Abernathy B."/>
            <person name="Du J."/>
            <person name="Tian Z."/>
            <person name="Zhu L."/>
            <person name="Gill N."/>
            <person name="Joshi T."/>
            <person name="Libault M."/>
            <person name="Sethuraman A."/>
            <person name="Zhang X."/>
            <person name="Shinozaki K."/>
            <person name="Nguyen H."/>
            <person name="Wing R."/>
            <person name="Cregan P."/>
            <person name="Specht J."/>
            <person name="Grimwood J."/>
            <person name="Rokhsar D."/>
            <person name="Stacey G."/>
            <person name="Shoemaker R."/>
            <person name="Jackson S."/>
        </authorList>
    </citation>
    <scope>NUCLEOTIDE SEQUENCE</scope>
    <source>
        <tissue evidence="5">Callus</tissue>
    </source>
</reference>
<dbReference type="Proteomes" id="UP000008827">
    <property type="component" value="Chromosome 16"/>
</dbReference>
<dbReference type="GO" id="GO:0005576">
    <property type="term" value="C:extracellular region"/>
    <property type="evidence" value="ECO:0007669"/>
    <property type="project" value="UniProtKB-SubCell"/>
</dbReference>
<dbReference type="InterPro" id="IPR045051">
    <property type="entry name" value="SBT"/>
</dbReference>
<protein>
    <recommendedName>
        <fullName evidence="4">Subtilisin-like protease fibronectin type-III domain-containing protein</fullName>
    </recommendedName>
</protein>
<evidence type="ECO:0000259" key="4">
    <source>
        <dbReference type="Pfam" id="PF17766"/>
    </source>
</evidence>
<dbReference type="PaxDb" id="3847-GLYMA16G02171.1"/>
<evidence type="ECO:0000256" key="2">
    <source>
        <dbReference type="ARBA" id="ARBA00011073"/>
    </source>
</evidence>
<comment type="similarity">
    <text evidence="2">Belongs to the peptidase S8 family.</text>
</comment>
<gene>
    <name evidence="5" type="ORF">GLYMA_16G019100</name>
</gene>
<dbReference type="AlphaFoldDB" id="A0A0R0FUL7"/>
<reference evidence="5 6" key="1">
    <citation type="journal article" date="2010" name="Nature">
        <title>Genome sequence of the palaeopolyploid soybean.</title>
        <authorList>
            <person name="Schmutz J."/>
            <person name="Cannon S.B."/>
            <person name="Schlueter J."/>
            <person name="Ma J."/>
            <person name="Mitros T."/>
            <person name="Nelson W."/>
            <person name="Hyten D.L."/>
            <person name="Song Q."/>
            <person name="Thelen J.J."/>
            <person name="Cheng J."/>
            <person name="Xu D."/>
            <person name="Hellsten U."/>
            <person name="May G.D."/>
            <person name="Yu Y."/>
            <person name="Sakurai T."/>
            <person name="Umezawa T."/>
            <person name="Bhattacharyya M.K."/>
            <person name="Sandhu D."/>
            <person name="Valliyodan B."/>
            <person name="Lindquist E."/>
            <person name="Peto M."/>
            <person name="Grant D."/>
            <person name="Shu S."/>
            <person name="Goodstein D."/>
            <person name="Barry K."/>
            <person name="Futrell-Griggs M."/>
            <person name="Abernathy B."/>
            <person name="Du J."/>
            <person name="Tian Z."/>
            <person name="Zhu L."/>
            <person name="Gill N."/>
            <person name="Joshi T."/>
            <person name="Libault M."/>
            <person name="Sethuraman A."/>
            <person name="Zhang X.-C."/>
            <person name="Shinozaki K."/>
            <person name="Nguyen H.T."/>
            <person name="Wing R.A."/>
            <person name="Cregan P."/>
            <person name="Specht J."/>
            <person name="Grimwood J."/>
            <person name="Rokhsar D."/>
            <person name="Stacey G."/>
            <person name="Shoemaker R.C."/>
            <person name="Jackson S.A."/>
        </authorList>
    </citation>
    <scope>NUCLEOTIDE SEQUENCE [LARGE SCALE GENOMIC DNA]</scope>
    <source>
        <strain evidence="6">cv. Williams 82</strain>
        <tissue evidence="5">Callus</tissue>
    </source>
</reference>
<dbReference type="OMA" id="RSSNNDC"/>
<organism evidence="5">
    <name type="scientific">Glycine max</name>
    <name type="common">Soybean</name>
    <name type="synonym">Glycine hispida</name>
    <dbReference type="NCBI Taxonomy" id="3847"/>
    <lineage>
        <taxon>Eukaryota</taxon>
        <taxon>Viridiplantae</taxon>
        <taxon>Streptophyta</taxon>
        <taxon>Embryophyta</taxon>
        <taxon>Tracheophyta</taxon>
        <taxon>Spermatophyta</taxon>
        <taxon>Magnoliopsida</taxon>
        <taxon>eudicotyledons</taxon>
        <taxon>Gunneridae</taxon>
        <taxon>Pentapetalae</taxon>
        <taxon>rosids</taxon>
        <taxon>fabids</taxon>
        <taxon>Fabales</taxon>
        <taxon>Fabaceae</taxon>
        <taxon>Papilionoideae</taxon>
        <taxon>50 kb inversion clade</taxon>
        <taxon>NPAAA clade</taxon>
        <taxon>indigoferoid/millettioid clade</taxon>
        <taxon>Phaseoleae</taxon>
        <taxon>Glycine</taxon>
        <taxon>Glycine subgen. Soja</taxon>
    </lineage>
</organism>
<dbReference type="EMBL" id="CM000849">
    <property type="protein sequence ID" value="KRH06379.1"/>
    <property type="molecule type" value="Genomic_DNA"/>
</dbReference>
<dbReference type="InterPro" id="IPR041469">
    <property type="entry name" value="Subtilisin-like_FN3"/>
</dbReference>
<dbReference type="SMR" id="A0A0R0FUL7"/>
<dbReference type="PANTHER" id="PTHR10795">
    <property type="entry name" value="PROPROTEIN CONVERTASE SUBTILISIN/KEXIN"/>
    <property type="match status" value="1"/>
</dbReference>
<evidence type="ECO:0000313" key="7">
    <source>
        <dbReference type="Proteomes" id="UP000008827"/>
    </source>
</evidence>
<comment type="subcellular location">
    <subcellularLocation>
        <location evidence="1">Secreted</location>
    </subcellularLocation>
</comment>
<reference evidence="6" key="2">
    <citation type="submission" date="2018-02" db="UniProtKB">
        <authorList>
            <consortium name="EnsemblPlants"/>
        </authorList>
    </citation>
    <scope>IDENTIFICATION</scope>
    <source>
        <strain evidence="6">Williams 82</strain>
    </source>
</reference>
<dbReference type="Gene3D" id="2.60.40.2310">
    <property type="match status" value="1"/>
</dbReference>
<evidence type="ECO:0000313" key="6">
    <source>
        <dbReference type="EnsemblPlants" id="KRH06379"/>
    </source>
</evidence>
<feature type="domain" description="Subtilisin-like protease fibronectin type-III" evidence="4">
    <location>
        <begin position="15"/>
        <end position="115"/>
    </location>
</feature>
<accession>A0A0R0FUL7</accession>
<evidence type="ECO:0000256" key="1">
    <source>
        <dbReference type="ARBA" id="ARBA00004613"/>
    </source>
</evidence>
<dbReference type="InParanoid" id="A0A0R0FUL7"/>
<sequence>MTRSSNNDCSKPSLDHNYPSFIAFFNSNGSRAAQEFQRTMTNVGDGQTIYVASITPAKGYHVSVNPKKLVFEAKNEKQSYKLRIEGPRKKKEKNMAHGYLAWTVMKHVVRSPIVVTTLTFDF</sequence>
<proteinExistence type="inferred from homology"/>
<dbReference type="OrthoDB" id="206201at2759"/>
<keyword evidence="7" id="KW-1185">Reference proteome</keyword>